<evidence type="ECO:0000313" key="2">
    <source>
        <dbReference type="EMBL" id="MBZ4694307.1"/>
    </source>
</evidence>
<dbReference type="AlphaFoldDB" id="A0A0A2NY56"/>
<sequence>MANPYGKLKAVNADNSRSRCKVVAYAADPVLQDRLVKLASPLTDDLIVGALLKADGTKATTASDIAHVVVEPAYEGQESVVVAHPTFVILAEDGIEFNSMEKASVIAKLQSLGFVIAGYEELAIPTT</sequence>
<name>A0A0A2NY56_ECOLX</name>
<reference evidence="2 3" key="2">
    <citation type="submission" date="2020-06" db="EMBL/GenBank/DDBJ databases">
        <title>Genomic analysis of Escherichia coli Ec98 resistant to antibiotic.</title>
        <authorList>
            <person name="Campos L."/>
        </authorList>
    </citation>
    <scope>NUCLEOTIDE SEQUENCE [LARGE SCALE GENOMIC DNA]</scope>
    <source>
        <strain evidence="2 3">UFU_EC98</strain>
    </source>
</reference>
<proteinExistence type="predicted"/>
<reference evidence="1 3" key="1">
    <citation type="submission" date="2017-10" db="EMBL/GenBank/DDBJ databases">
        <title>Genome and in vitro analysis of Escherichia coli resistant to antibiotic.</title>
        <authorList>
            <person name="Pereira U.P."/>
            <person name="Facimoto C.T."/>
            <person name="Campos P.A."/>
            <person name="Araujo B.F."/>
            <person name="Royer S."/>
            <person name="Goncalves I.R."/>
            <person name="Ferreira M.L."/>
            <person name="Gontijo P."/>
            <person name="Ribas R.M."/>
        </authorList>
    </citation>
    <scope>NUCLEOTIDE SEQUENCE [LARGE SCALE GENOMIC DNA]</scope>
    <source>
        <strain evidence="1 3">UFU_EC98</strain>
    </source>
</reference>
<dbReference type="Proteomes" id="UP000225264">
    <property type="component" value="Unassembled WGS sequence"/>
</dbReference>
<gene>
    <name evidence="1" type="ORF">CQ842_06490</name>
    <name evidence="2" type="ORF">CQ842_14865</name>
</gene>
<dbReference type="EMBL" id="CP024092">
    <property type="protein sequence ID" value="ATP23274.1"/>
    <property type="molecule type" value="Genomic_DNA"/>
</dbReference>
<dbReference type="EMBL" id="JACCJF010000015">
    <property type="protein sequence ID" value="MBZ4694307.1"/>
    <property type="molecule type" value="Genomic_DNA"/>
</dbReference>
<dbReference type="RefSeq" id="WP_000013184.1">
    <property type="nucleotide sequence ID" value="NZ_AP024518.1"/>
</dbReference>
<evidence type="ECO:0000313" key="3">
    <source>
        <dbReference type="Proteomes" id="UP000225264"/>
    </source>
</evidence>
<organism evidence="2 3">
    <name type="scientific">Escherichia coli</name>
    <dbReference type="NCBI Taxonomy" id="562"/>
    <lineage>
        <taxon>Bacteria</taxon>
        <taxon>Pseudomonadati</taxon>
        <taxon>Pseudomonadota</taxon>
        <taxon>Gammaproteobacteria</taxon>
        <taxon>Enterobacterales</taxon>
        <taxon>Enterobacteriaceae</taxon>
        <taxon>Escherichia</taxon>
    </lineage>
</organism>
<evidence type="ECO:0000313" key="1">
    <source>
        <dbReference type="EMBL" id="ATP23274.1"/>
    </source>
</evidence>
<accession>A0A0A2NY56</accession>
<protein>
    <submittedName>
        <fullName evidence="2">Uncharacterized protein</fullName>
    </submittedName>
</protein>